<dbReference type="GO" id="GO:0006535">
    <property type="term" value="P:cysteine biosynthetic process from serine"/>
    <property type="evidence" value="ECO:0007669"/>
    <property type="project" value="InterPro"/>
</dbReference>
<evidence type="ECO:0000313" key="4">
    <source>
        <dbReference type="Proteomes" id="UP001085076"/>
    </source>
</evidence>
<dbReference type="AlphaFoldDB" id="A0A9D5BZ66"/>
<evidence type="ECO:0000313" key="3">
    <source>
        <dbReference type="EMBL" id="KAJ0963284.1"/>
    </source>
</evidence>
<evidence type="ECO:0000259" key="2">
    <source>
        <dbReference type="Pfam" id="PF06426"/>
    </source>
</evidence>
<protein>
    <recommendedName>
        <fullName evidence="2">Serine acetyltransferase N-terminal domain-containing protein</fullName>
    </recommendedName>
</protein>
<dbReference type="Pfam" id="PF06426">
    <property type="entry name" value="SATase_N"/>
    <property type="match status" value="1"/>
</dbReference>
<organism evidence="3 4">
    <name type="scientific">Dioscorea zingiberensis</name>
    <dbReference type="NCBI Taxonomy" id="325984"/>
    <lineage>
        <taxon>Eukaryota</taxon>
        <taxon>Viridiplantae</taxon>
        <taxon>Streptophyta</taxon>
        <taxon>Embryophyta</taxon>
        <taxon>Tracheophyta</taxon>
        <taxon>Spermatophyta</taxon>
        <taxon>Magnoliopsida</taxon>
        <taxon>Liliopsida</taxon>
        <taxon>Dioscoreales</taxon>
        <taxon>Dioscoreaceae</taxon>
        <taxon>Dioscorea</taxon>
    </lineage>
</organism>
<accession>A0A9D5BZ66</accession>
<dbReference type="GO" id="GO:0005737">
    <property type="term" value="C:cytoplasm"/>
    <property type="evidence" value="ECO:0007669"/>
    <property type="project" value="InterPro"/>
</dbReference>
<keyword evidence="4" id="KW-1185">Reference proteome</keyword>
<name>A0A9D5BZ66_9LILI</name>
<evidence type="ECO:0000256" key="1">
    <source>
        <dbReference type="SAM" id="MobiDB-lite"/>
    </source>
</evidence>
<feature type="compositionally biased region" description="Basic and acidic residues" evidence="1">
    <location>
        <begin position="61"/>
        <end position="73"/>
    </location>
</feature>
<dbReference type="InterPro" id="IPR010493">
    <property type="entry name" value="Ser_AcTrfase_N"/>
</dbReference>
<reference evidence="3" key="1">
    <citation type="submission" date="2021-03" db="EMBL/GenBank/DDBJ databases">
        <authorList>
            <person name="Li Z."/>
            <person name="Yang C."/>
        </authorList>
    </citation>
    <scope>NUCLEOTIDE SEQUENCE</scope>
    <source>
        <strain evidence="3">Dzin_1.0</strain>
        <tissue evidence="3">Leaf</tissue>
    </source>
</reference>
<feature type="region of interest" description="Disordered" evidence="1">
    <location>
        <begin position="59"/>
        <end position="102"/>
    </location>
</feature>
<proteinExistence type="predicted"/>
<dbReference type="Proteomes" id="UP001085076">
    <property type="component" value="Miscellaneous, Linkage group lg09"/>
</dbReference>
<comment type="caution">
    <text evidence="3">The sequence shown here is derived from an EMBL/GenBank/DDBJ whole genome shotgun (WGS) entry which is preliminary data.</text>
</comment>
<feature type="domain" description="Serine acetyltransferase N-terminal" evidence="2">
    <location>
        <begin position="2"/>
        <end position="34"/>
    </location>
</feature>
<gene>
    <name evidence="3" type="ORF">J5N97_028406</name>
</gene>
<dbReference type="GO" id="GO:0009001">
    <property type="term" value="F:serine O-acetyltransferase activity"/>
    <property type="evidence" value="ECO:0007669"/>
    <property type="project" value="InterPro"/>
</dbReference>
<reference evidence="3" key="2">
    <citation type="journal article" date="2022" name="Hortic Res">
        <title>The genome of Dioscorea zingiberensis sheds light on the biosynthesis, origin and evolution of the medicinally important diosgenin saponins.</title>
        <authorList>
            <person name="Li Y."/>
            <person name="Tan C."/>
            <person name="Li Z."/>
            <person name="Guo J."/>
            <person name="Li S."/>
            <person name="Chen X."/>
            <person name="Wang C."/>
            <person name="Dai X."/>
            <person name="Yang H."/>
            <person name="Song W."/>
            <person name="Hou L."/>
            <person name="Xu J."/>
            <person name="Tong Z."/>
            <person name="Xu A."/>
            <person name="Yuan X."/>
            <person name="Wang W."/>
            <person name="Yang Q."/>
            <person name="Chen L."/>
            <person name="Sun Z."/>
            <person name="Wang K."/>
            <person name="Pan B."/>
            <person name="Chen J."/>
            <person name="Bao Y."/>
            <person name="Liu F."/>
            <person name="Qi X."/>
            <person name="Gang D.R."/>
            <person name="Wen J."/>
            <person name="Li J."/>
        </authorList>
    </citation>
    <scope>NUCLEOTIDE SEQUENCE</scope>
    <source>
        <strain evidence="3">Dzin_1.0</strain>
    </source>
</reference>
<sequence>MEPVLRKFYEDAILSHGLLEATLAGHLAKKLGSGSNGLGSDVLTEKCVFSRIRSTASIPLDPRELSPSGEDRGWSAAGSRDWAGDRGDDCGGEPRVNPTLCDAGGTGKIGDRVLVGAETQILGA</sequence>
<dbReference type="EMBL" id="JAGGNH010000009">
    <property type="protein sequence ID" value="KAJ0963284.1"/>
    <property type="molecule type" value="Genomic_DNA"/>
</dbReference>